<evidence type="ECO:0000313" key="2">
    <source>
        <dbReference type="EMBL" id="CAG9313460.1"/>
    </source>
</evidence>
<evidence type="ECO:0000256" key="1">
    <source>
        <dbReference type="SAM" id="Coils"/>
    </source>
</evidence>
<sequence>MIIRGIVFYRNTVDGKWAIHINEQQFSIKVAFDINNHFSTARGEIFSQSSILCRENDVTLTKEKRIEFGDENIDRLIQKIKKKDSGLEIIRDKLREQEEERNNRKRKRYVVEEQKPEKRFKKS</sequence>
<dbReference type="EMBL" id="CAJZBQ010000010">
    <property type="protein sequence ID" value="CAG9313460.1"/>
    <property type="molecule type" value="Genomic_DNA"/>
</dbReference>
<dbReference type="Proteomes" id="UP001162131">
    <property type="component" value="Unassembled WGS sequence"/>
</dbReference>
<organism evidence="2 3">
    <name type="scientific">Blepharisma stoltei</name>
    <dbReference type="NCBI Taxonomy" id="1481888"/>
    <lineage>
        <taxon>Eukaryota</taxon>
        <taxon>Sar</taxon>
        <taxon>Alveolata</taxon>
        <taxon>Ciliophora</taxon>
        <taxon>Postciliodesmatophora</taxon>
        <taxon>Heterotrichea</taxon>
        <taxon>Heterotrichida</taxon>
        <taxon>Blepharismidae</taxon>
        <taxon>Blepharisma</taxon>
    </lineage>
</organism>
<evidence type="ECO:0000313" key="3">
    <source>
        <dbReference type="Proteomes" id="UP001162131"/>
    </source>
</evidence>
<keyword evidence="3" id="KW-1185">Reference proteome</keyword>
<gene>
    <name evidence="2" type="ORF">BSTOLATCC_MIC8725</name>
</gene>
<reference evidence="2" key="1">
    <citation type="submission" date="2021-09" db="EMBL/GenBank/DDBJ databases">
        <authorList>
            <consortium name="AG Swart"/>
            <person name="Singh M."/>
            <person name="Singh A."/>
            <person name="Seah K."/>
            <person name="Emmerich C."/>
        </authorList>
    </citation>
    <scope>NUCLEOTIDE SEQUENCE</scope>
    <source>
        <strain evidence="2">ATCC30299</strain>
    </source>
</reference>
<proteinExistence type="predicted"/>
<name>A0AAU9IES1_9CILI</name>
<feature type="coiled-coil region" evidence="1">
    <location>
        <begin position="80"/>
        <end position="115"/>
    </location>
</feature>
<protein>
    <submittedName>
        <fullName evidence="2">Uncharacterized protein</fullName>
    </submittedName>
</protein>
<dbReference type="AlphaFoldDB" id="A0AAU9IES1"/>
<accession>A0AAU9IES1</accession>
<keyword evidence="1" id="KW-0175">Coiled coil</keyword>
<comment type="caution">
    <text evidence="2">The sequence shown here is derived from an EMBL/GenBank/DDBJ whole genome shotgun (WGS) entry which is preliminary data.</text>
</comment>